<dbReference type="GO" id="GO:0006417">
    <property type="term" value="P:regulation of translation"/>
    <property type="evidence" value="ECO:0007669"/>
    <property type="project" value="TreeGrafter"/>
</dbReference>
<protein>
    <recommendedName>
        <fullName evidence="8">Anti-sigma-W factor RsiW</fullName>
    </recommendedName>
    <alternativeName>
        <fullName evidence="10">Regulator of SigK</fullName>
    </alternativeName>
    <alternativeName>
        <fullName evidence="9">Sigma-K anti-sigma factor RskA</fullName>
    </alternativeName>
</protein>
<accession>A0A1Y0ILH7</accession>
<evidence type="ECO:0000256" key="2">
    <source>
        <dbReference type="ARBA" id="ARBA00004236"/>
    </source>
</evidence>
<comment type="similarity">
    <text evidence="7">Belongs to the zinc-associated anti-sigma factor (ZAS) superfamily. Anti-sigma-W factor family.</text>
</comment>
<evidence type="ECO:0000256" key="1">
    <source>
        <dbReference type="ARBA" id="ARBA00004167"/>
    </source>
</evidence>
<dbReference type="OrthoDB" id="150725at2"/>
<evidence type="ECO:0000256" key="4">
    <source>
        <dbReference type="ARBA" id="ARBA00022692"/>
    </source>
</evidence>
<gene>
    <name evidence="14" type="ORF">CBW65_04265</name>
</gene>
<evidence type="ECO:0000256" key="8">
    <source>
        <dbReference type="ARBA" id="ARBA00024438"/>
    </source>
</evidence>
<dbReference type="InterPro" id="IPR027383">
    <property type="entry name" value="Znf_put"/>
</dbReference>
<dbReference type="GO" id="GO:0005886">
    <property type="term" value="C:plasma membrane"/>
    <property type="evidence" value="ECO:0007669"/>
    <property type="project" value="UniProtKB-SubCell"/>
</dbReference>
<dbReference type="Pfam" id="PF13490">
    <property type="entry name" value="zf-HC2"/>
    <property type="match status" value="1"/>
</dbReference>
<dbReference type="InterPro" id="IPR041916">
    <property type="entry name" value="Anti_sigma_zinc_sf"/>
</dbReference>
<evidence type="ECO:0000256" key="6">
    <source>
        <dbReference type="ARBA" id="ARBA00023136"/>
    </source>
</evidence>
<evidence type="ECO:0000259" key="13">
    <source>
        <dbReference type="Pfam" id="PF13490"/>
    </source>
</evidence>
<proteinExistence type="inferred from homology"/>
<evidence type="ECO:0000256" key="10">
    <source>
        <dbReference type="ARBA" id="ARBA00030803"/>
    </source>
</evidence>
<dbReference type="PANTHER" id="PTHR37461:SF1">
    <property type="entry name" value="ANTI-SIGMA-K FACTOR RSKA"/>
    <property type="match status" value="1"/>
</dbReference>
<organism evidence="14 15">
    <name type="scientific">Tumebacillus avium</name>
    <dbReference type="NCBI Taxonomy" id="1903704"/>
    <lineage>
        <taxon>Bacteria</taxon>
        <taxon>Bacillati</taxon>
        <taxon>Bacillota</taxon>
        <taxon>Bacilli</taxon>
        <taxon>Bacillales</taxon>
        <taxon>Alicyclobacillaceae</taxon>
        <taxon>Tumebacillus</taxon>
    </lineage>
</organism>
<name>A0A1Y0ILH7_9BACL</name>
<dbReference type="InterPro" id="IPR018764">
    <property type="entry name" value="RskA_C"/>
</dbReference>
<feature type="domain" description="Anti-sigma K factor RskA C-terminal" evidence="12">
    <location>
        <begin position="108"/>
        <end position="241"/>
    </location>
</feature>
<evidence type="ECO:0000313" key="15">
    <source>
        <dbReference type="Proteomes" id="UP000195437"/>
    </source>
</evidence>
<dbReference type="AlphaFoldDB" id="A0A1Y0ILH7"/>
<keyword evidence="6 11" id="KW-0472">Membrane</keyword>
<dbReference type="RefSeq" id="WP_087455755.1">
    <property type="nucleotide sequence ID" value="NZ_CP021434.1"/>
</dbReference>
<dbReference type="InterPro" id="IPR051474">
    <property type="entry name" value="Anti-sigma-K/W_factor"/>
</dbReference>
<evidence type="ECO:0000256" key="9">
    <source>
        <dbReference type="ARBA" id="ARBA00029829"/>
    </source>
</evidence>
<dbReference type="KEGG" id="tum:CBW65_04265"/>
<evidence type="ECO:0000256" key="7">
    <source>
        <dbReference type="ARBA" id="ARBA00024353"/>
    </source>
</evidence>
<reference evidence="15" key="1">
    <citation type="submission" date="2017-05" db="EMBL/GenBank/DDBJ databases">
        <authorList>
            <person name="Sung H."/>
        </authorList>
    </citation>
    <scope>NUCLEOTIDE SEQUENCE [LARGE SCALE GENOMIC DNA]</scope>
    <source>
        <strain evidence="15">AR23208</strain>
    </source>
</reference>
<keyword evidence="4 11" id="KW-0812">Transmembrane</keyword>
<sequence>MNPYTTTPCDDVELYALDGLERAEQLRFEQHLAACAACQSRLAELQDVTDALLHAPADVEPPTGMRDRVLSAVTALPQEDAPSAAVARPVTLAARRKTWQQRLFPYVSAAAVLAIALLGWQNTTLRQENLAQSAQIEQLGQLVATAALTPADQQFQSVSGQAMLLQEGSQKIVMVKASRLPQPADRQQYTLWVMNQGQTQVLNGGTFVPTGPDGLGMVVFPAKELPADFNTVAVSLEPDAYSGNTPRGVPVMTAKFDL</sequence>
<evidence type="ECO:0000313" key="14">
    <source>
        <dbReference type="EMBL" id="ARU60365.1"/>
    </source>
</evidence>
<dbReference type="PANTHER" id="PTHR37461">
    <property type="entry name" value="ANTI-SIGMA-K FACTOR RSKA"/>
    <property type="match status" value="1"/>
</dbReference>
<evidence type="ECO:0000256" key="3">
    <source>
        <dbReference type="ARBA" id="ARBA00022475"/>
    </source>
</evidence>
<comment type="subcellular location">
    <subcellularLocation>
        <location evidence="2">Cell membrane</location>
    </subcellularLocation>
    <subcellularLocation>
        <location evidence="1">Membrane</location>
        <topology evidence="1">Single-pass membrane protein</topology>
    </subcellularLocation>
</comment>
<keyword evidence="3" id="KW-1003">Cell membrane</keyword>
<dbReference type="EMBL" id="CP021434">
    <property type="protein sequence ID" value="ARU60365.1"/>
    <property type="molecule type" value="Genomic_DNA"/>
</dbReference>
<feature type="transmembrane region" description="Helical" evidence="11">
    <location>
        <begin position="103"/>
        <end position="120"/>
    </location>
</feature>
<feature type="domain" description="Putative zinc-finger" evidence="13">
    <location>
        <begin position="14"/>
        <end position="39"/>
    </location>
</feature>
<evidence type="ECO:0000259" key="12">
    <source>
        <dbReference type="Pfam" id="PF10099"/>
    </source>
</evidence>
<keyword evidence="5 11" id="KW-1133">Transmembrane helix</keyword>
<dbReference type="Pfam" id="PF10099">
    <property type="entry name" value="RskA_C"/>
    <property type="match status" value="1"/>
</dbReference>
<dbReference type="Proteomes" id="UP000195437">
    <property type="component" value="Chromosome"/>
</dbReference>
<evidence type="ECO:0000256" key="11">
    <source>
        <dbReference type="SAM" id="Phobius"/>
    </source>
</evidence>
<dbReference type="Gene3D" id="1.10.10.1320">
    <property type="entry name" value="Anti-sigma factor, zinc-finger domain"/>
    <property type="match status" value="1"/>
</dbReference>
<evidence type="ECO:0000256" key="5">
    <source>
        <dbReference type="ARBA" id="ARBA00022989"/>
    </source>
</evidence>
<dbReference type="GO" id="GO:0016989">
    <property type="term" value="F:sigma factor antagonist activity"/>
    <property type="evidence" value="ECO:0007669"/>
    <property type="project" value="TreeGrafter"/>
</dbReference>
<keyword evidence="15" id="KW-1185">Reference proteome</keyword>